<evidence type="ECO:0000256" key="1">
    <source>
        <dbReference type="ARBA" id="ARBA00001938"/>
    </source>
</evidence>
<sequence length="82" mass="8386">MIDVHIPKMGMSTVEVEILEVMVAVGDRVSAADSVVEVEGDKATFEVEAGADGVVAEVLVSAGQECEVGDVVVRIADEAAAA</sequence>
<reference evidence="7" key="1">
    <citation type="submission" date="2023-07" db="EMBL/GenBank/DDBJ databases">
        <title>Conexibacter stalactiti sp. nov., isolated from stalactites in a lava cave and emended description of the genus Conexibacter.</title>
        <authorList>
            <person name="Lee S.D."/>
        </authorList>
    </citation>
    <scope>NUCLEOTIDE SEQUENCE [LARGE SCALE GENOMIC DNA]</scope>
    <source>
        <strain evidence="7">KCTC 39840</strain>
    </source>
</reference>
<dbReference type="RefSeq" id="WP_318595833.1">
    <property type="nucleotide sequence ID" value="NZ_JAWSTH010000006.1"/>
</dbReference>
<dbReference type="PROSITE" id="PS50968">
    <property type="entry name" value="BIOTINYL_LIPOYL"/>
    <property type="match status" value="1"/>
</dbReference>
<dbReference type="PANTHER" id="PTHR43178:SF5">
    <property type="entry name" value="LIPOAMIDE ACYLTRANSFERASE COMPONENT OF BRANCHED-CHAIN ALPHA-KETO ACID DEHYDROGENASE COMPLEX, MITOCHONDRIAL"/>
    <property type="match status" value="1"/>
</dbReference>
<dbReference type="PANTHER" id="PTHR43178">
    <property type="entry name" value="DIHYDROLIPOAMIDE ACETYLTRANSFERASE COMPONENT OF PYRUVATE DEHYDROGENASE COMPLEX"/>
    <property type="match status" value="1"/>
</dbReference>
<protein>
    <submittedName>
        <fullName evidence="6">Biotin/lipoyl-containing protein</fullName>
    </submittedName>
</protein>
<evidence type="ECO:0000256" key="3">
    <source>
        <dbReference type="ARBA" id="ARBA00022823"/>
    </source>
</evidence>
<keyword evidence="2" id="KW-0808">Transferase</keyword>
<dbReference type="InterPro" id="IPR003016">
    <property type="entry name" value="2-oxoA_DH_lipoyl-BS"/>
</dbReference>
<dbReference type="InterPro" id="IPR050743">
    <property type="entry name" value="2-oxoacid_DH_E2_comp"/>
</dbReference>
<keyword evidence="7" id="KW-1185">Reference proteome</keyword>
<evidence type="ECO:0000256" key="4">
    <source>
        <dbReference type="ARBA" id="ARBA00023315"/>
    </source>
</evidence>
<evidence type="ECO:0000313" key="7">
    <source>
        <dbReference type="Proteomes" id="UP001284601"/>
    </source>
</evidence>
<accession>A0ABU4HLH5</accession>
<proteinExistence type="predicted"/>
<dbReference type="SUPFAM" id="SSF51230">
    <property type="entry name" value="Single hybrid motif"/>
    <property type="match status" value="1"/>
</dbReference>
<gene>
    <name evidence="6" type="ORF">R7226_04445</name>
</gene>
<feature type="domain" description="Lipoyl-binding" evidence="5">
    <location>
        <begin position="1"/>
        <end position="76"/>
    </location>
</feature>
<dbReference type="Pfam" id="PF00364">
    <property type="entry name" value="Biotin_lipoyl"/>
    <property type="match status" value="1"/>
</dbReference>
<organism evidence="6 7">
    <name type="scientific">Conexibacter stalactiti</name>
    <dbReference type="NCBI Taxonomy" id="1940611"/>
    <lineage>
        <taxon>Bacteria</taxon>
        <taxon>Bacillati</taxon>
        <taxon>Actinomycetota</taxon>
        <taxon>Thermoleophilia</taxon>
        <taxon>Solirubrobacterales</taxon>
        <taxon>Conexibacteraceae</taxon>
        <taxon>Conexibacter</taxon>
    </lineage>
</organism>
<evidence type="ECO:0000313" key="6">
    <source>
        <dbReference type="EMBL" id="MDW5593572.1"/>
    </source>
</evidence>
<dbReference type="Proteomes" id="UP001284601">
    <property type="component" value="Unassembled WGS sequence"/>
</dbReference>
<keyword evidence="3" id="KW-0450">Lipoyl</keyword>
<dbReference type="Gene3D" id="2.40.50.100">
    <property type="match status" value="1"/>
</dbReference>
<dbReference type="InterPro" id="IPR011053">
    <property type="entry name" value="Single_hybrid_motif"/>
</dbReference>
<keyword evidence="4" id="KW-0012">Acyltransferase</keyword>
<evidence type="ECO:0000259" key="5">
    <source>
        <dbReference type="PROSITE" id="PS50968"/>
    </source>
</evidence>
<dbReference type="CDD" id="cd06849">
    <property type="entry name" value="lipoyl_domain"/>
    <property type="match status" value="1"/>
</dbReference>
<dbReference type="InterPro" id="IPR000089">
    <property type="entry name" value="Biotin_lipoyl"/>
</dbReference>
<evidence type="ECO:0000256" key="2">
    <source>
        <dbReference type="ARBA" id="ARBA00022679"/>
    </source>
</evidence>
<comment type="caution">
    <text evidence="6">The sequence shown here is derived from an EMBL/GenBank/DDBJ whole genome shotgun (WGS) entry which is preliminary data.</text>
</comment>
<comment type="cofactor">
    <cofactor evidence="1">
        <name>(R)-lipoate</name>
        <dbReference type="ChEBI" id="CHEBI:83088"/>
    </cofactor>
</comment>
<dbReference type="EMBL" id="JAWSTH010000006">
    <property type="protein sequence ID" value="MDW5593572.1"/>
    <property type="molecule type" value="Genomic_DNA"/>
</dbReference>
<name>A0ABU4HLH5_9ACTN</name>
<dbReference type="PROSITE" id="PS00189">
    <property type="entry name" value="LIPOYL"/>
    <property type="match status" value="1"/>
</dbReference>